<name>A0A6H2A6H6_9ZZZZ</name>
<organism evidence="1">
    <name type="scientific">viral metagenome</name>
    <dbReference type="NCBI Taxonomy" id="1070528"/>
    <lineage>
        <taxon>unclassified sequences</taxon>
        <taxon>metagenomes</taxon>
        <taxon>organismal metagenomes</taxon>
    </lineage>
</organism>
<dbReference type="EMBL" id="MT144577">
    <property type="protein sequence ID" value="QJA55207.1"/>
    <property type="molecule type" value="Genomic_DNA"/>
</dbReference>
<evidence type="ECO:0000313" key="1">
    <source>
        <dbReference type="EMBL" id="QJA55207.1"/>
    </source>
</evidence>
<accession>A0A6H2A6H6</accession>
<proteinExistence type="predicted"/>
<protein>
    <submittedName>
        <fullName evidence="1">Uncharacterized protein</fullName>
    </submittedName>
</protein>
<dbReference type="AlphaFoldDB" id="A0A6H2A6H6"/>
<gene>
    <name evidence="1" type="ORF">TM448A07712_0007</name>
</gene>
<sequence length="147" mass="16174">MTVFVVTMYRGGDRENHSYVLGAWSSEALAMQAGDVEALWRGDKYKPEVTAWNVDANEYDNLVNAVVGRQRPEGYEMPTSIEILEMIVQDMADDAKNFDGKPFTGRTVAEYFGNQGAAIAALANIVKLLVESRLTPAAPDARPSTKE</sequence>
<reference evidence="1" key="1">
    <citation type="submission" date="2020-03" db="EMBL/GenBank/DDBJ databases">
        <title>The deep terrestrial virosphere.</title>
        <authorList>
            <person name="Holmfeldt K."/>
            <person name="Nilsson E."/>
            <person name="Simone D."/>
            <person name="Lopez-Fernandez M."/>
            <person name="Wu X."/>
            <person name="de Brujin I."/>
            <person name="Lundin D."/>
            <person name="Andersson A."/>
            <person name="Bertilsson S."/>
            <person name="Dopson M."/>
        </authorList>
    </citation>
    <scope>NUCLEOTIDE SEQUENCE</scope>
    <source>
        <strain evidence="1">TM448A07712</strain>
    </source>
</reference>